<sequence>MREKHWRVDVFIDEHDNRTRAQARLHNPDETGFVGTGQARLNPTDADVPEIGDELAVSRALSDLAHRLLDATAEDIEAVTRKEAHLKR</sequence>
<comment type="caution">
    <text evidence="1">The sequence shown here is derived from an EMBL/GenBank/DDBJ whole genome shotgun (WGS) entry which is preliminary data.</text>
</comment>
<dbReference type="Pfam" id="PF08962">
    <property type="entry name" value="Rv2632c-like"/>
    <property type="match status" value="1"/>
</dbReference>
<reference evidence="1 2" key="1">
    <citation type="submission" date="2020-04" db="EMBL/GenBank/DDBJ databases">
        <title>Novel species.</title>
        <authorList>
            <person name="Teo W.F.A."/>
            <person name="Lipun K."/>
            <person name="Srisuk N."/>
            <person name="Duangmal K."/>
        </authorList>
    </citation>
    <scope>NUCLEOTIDE SEQUENCE [LARGE SCALE GENOMIC DNA]</scope>
    <source>
        <strain evidence="1 2">K13G38</strain>
    </source>
</reference>
<organism evidence="1 2">
    <name type="scientific">Amycolatopsis acididurans</name>
    <dbReference type="NCBI Taxonomy" id="2724524"/>
    <lineage>
        <taxon>Bacteria</taxon>
        <taxon>Bacillati</taxon>
        <taxon>Actinomycetota</taxon>
        <taxon>Actinomycetes</taxon>
        <taxon>Pseudonocardiales</taxon>
        <taxon>Pseudonocardiaceae</taxon>
        <taxon>Amycolatopsis</taxon>
    </lineage>
</organism>
<dbReference type="InterPro" id="IPR015057">
    <property type="entry name" value="Rv2632c-like"/>
</dbReference>
<accession>A0ABX1IWG7</accession>
<dbReference type="EMBL" id="JAAXLS010000001">
    <property type="protein sequence ID" value="NKQ51808.1"/>
    <property type="molecule type" value="Genomic_DNA"/>
</dbReference>
<proteinExistence type="predicted"/>
<evidence type="ECO:0000313" key="1">
    <source>
        <dbReference type="EMBL" id="NKQ51808.1"/>
    </source>
</evidence>
<dbReference type="InterPro" id="IPR038070">
    <property type="entry name" value="Rv2632c-like_sf"/>
</dbReference>
<name>A0ABX1IWG7_9PSEU</name>
<dbReference type="RefSeq" id="WP_168510987.1">
    <property type="nucleotide sequence ID" value="NZ_JAAXLS010000001.1"/>
</dbReference>
<dbReference type="SUPFAM" id="SSF143212">
    <property type="entry name" value="Rv2632c-like"/>
    <property type="match status" value="1"/>
</dbReference>
<evidence type="ECO:0000313" key="2">
    <source>
        <dbReference type="Proteomes" id="UP000715441"/>
    </source>
</evidence>
<dbReference type="Proteomes" id="UP000715441">
    <property type="component" value="Unassembled WGS sequence"/>
</dbReference>
<gene>
    <name evidence="1" type="ORF">HFP15_02810</name>
</gene>
<protein>
    <submittedName>
        <fullName evidence="1">DUF1876 domain-containing protein</fullName>
    </submittedName>
</protein>
<dbReference type="Gene3D" id="3.30.160.240">
    <property type="entry name" value="Rv1738"/>
    <property type="match status" value="1"/>
</dbReference>
<keyword evidence="2" id="KW-1185">Reference proteome</keyword>